<dbReference type="AlphaFoldDB" id="A0A7D5PBU1"/>
<organism evidence="1 2">
    <name type="scientific">Halosimplex rubrum</name>
    <dbReference type="NCBI Taxonomy" id="869889"/>
    <lineage>
        <taxon>Archaea</taxon>
        <taxon>Methanobacteriati</taxon>
        <taxon>Methanobacteriota</taxon>
        <taxon>Stenosarchaea group</taxon>
        <taxon>Halobacteria</taxon>
        <taxon>Halobacteriales</taxon>
        <taxon>Haloarculaceae</taxon>
        <taxon>Halosimplex</taxon>
    </lineage>
</organism>
<dbReference type="KEGG" id="hrr:HZS55_15895"/>
<dbReference type="Proteomes" id="UP000509667">
    <property type="component" value="Chromosome"/>
</dbReference>
<sequence length="59" mass="6287">MTDASTTNAMLRQTYLGRVDGDPPAAELDGGEVWFDTSTNSYRGYDGTSFGDIGFTADA</sequence>
<accession>A0A7D5PBU1</accession>
<dbReference type="RefSeq" id="WP_179908558.1">
    <property type="nucleotide sequence ID" value="NZ_CP058910.1"/>
</dbReference>
<dbReference type="EMBL" id="CP058910">
    <property type="protein sequence ID" value="QLH78679.1"/>
    <property type="molecule type" value="Genomic_DNA"/>
</dbReference>
<reference evidence="1 2" key="1">
    <citation type="submission" date="2020-07" db="EMBL/GenBank/DDBJ databases">
        <title>Halosimplex pelagicum sp. nov. and Halosimplex rubrum sp. nov., isolated from salted brown alga Laminaria, and emended description of the genus Halosimplex.</title>
        <authorList>
            <person name="Cui H."/>
        </authorList>
    </citation>
    <scope>NUCLEOTIDE SEQUENCE [LARGE SCALE GENOMIC DNA]</scope>
    <source>
        <strain evidence="1 2">R27</strain>
    </source>
</reference>
<protein>
    <submittedName>
        <fullName evidence="1">Uncharacterized protein</fullName>
    </submittedName>
</protein>
<evidence type="ECO:0000313" key="1">
    <source>
        <dbReference type="EMBL" id="QLH78679.1"/>
    </source>
</evidence>
<name>A0A7D5PBU1_9EURY</name>
<dbReference type="OrthoDB" id="176093at2157"/>
<gene>
    <name evidence="1" type="ORF">HZS55_15895</name>
</gene>
<dbReference type="GeneID" id="56079376"/>
<evidence type="ECO:0000313" key="2">
    <source>
        <dbReference type="Proteomes" id="UP000509667"/>
    </source>
</evidence>
<keyword evidence="2" id="KW-1185">Reference proteome</keyword>
<proteinExistence type="predicted"/>